<protein>
    <submittedName>
        <fullName evidence="11">ATP-binding cassette, subfamily C, CydC</fullName>
    </submittedName>
    <submittedName>
        <fullName evidence="10">Thiol reductant ABC exporter subunit CydC</fullName>
    </submittedName>
</protein>
<dbReference type="Proteomes" id="UP000634647">
    <property type="component" value="Unassembled WGS sequence"/>
</dbReference>
<dbReference type="SMART" id="SM00382">
    <property type="entry name" value="AAA"/>
    <property type="match status" value="1"/>
</dbReference>
<evidence type="ECO:0000256" key="5">
    <source>
        <dbReference type="ARBA" id="ARBA00022989"/>
    </source>
</evidence>
<dbReference type="EMBL" id="BNAB01000012">
    <property type="protein sequence ID" value="GHE03307.1"/>
    <property type="molecule type" value="Genomic_DNA"/>
</dbReference>
<dbReference type="InterPro" id="IPR003439">
    <property type="entry name" value="ABC_transporter-like_ATP-bd"/>
</dbReference>
<feature type="domain" description="ABC transporter" evidence="8">
    <location>
        <begin position="338"/>
        <end position="567"/>
    </location>
</feature>
<dbReference type="InterPro" id="IPR003593">
    <property type="entry name" value="AAA+_ATPase"/>
</dbReference>
<evidence type="ECO:0000313" key="10">
    <source>
        <dbReference type="EMBL" id="GHE03307.1"/>
    </source>
</evidence>
<comment type="caution">
    <text evidence="10">The sequence shown here is derived from an EMBL/GenBank/DDBJ whole genome shotgun (WGS) entry which is preliminary data.</text>
</comment>
<dbReference type="GO" id="GO:0045454">
    <property type="term" value="P:cell redox homeostasis"/>
    <property type="evidence" value="ECO:0007669"/>
    <property type="project" value="InterPro"/>
</dbReference>
<reference evidence="10" key="1">
    <citation type="journal article" date="2014" name="Int. J. Syst. Evol. Microbiol.">
        <title>Complete genome sequence of Corynebacterium casei LMG S-19264T (=DSM 44701T), isolated from a smear-ripened cheese.</title>
        <authorList>
            <consortium name="US DOE Joint Genome Institute (JGI-PGF)"/>
            <person name="Walter F."/>
            <person name="Albersmeier A."/>
            <person name="Kalinowski J."/>
            <person name="Ruckert C."/>
        </authorList>
    </citation>
    <scope>NUCLEOTIDE SEQUENCE</scope>
    <source>
        <strain evidence="10">CGMCC 1.10859</strain>
    </source>
</reference>
<evidence type="ECO:0000259" key="9">
    <source>
        <dbReference type="PROSITE" id="PS50929"/>
    </source>
</evidence>
<feature type="transmembrane region" description="Helical" evidence="7">
    <location>
        <begin position="132"/>
        <end position="155"/>
    </location>
</feature>
<evidence type="ECO:0000256" key="6">
    <source>
        <dbReference type="ARBA" id="ARBA00023136"/>
    </source>
</evidence>
<dbReference type="GO" id="GO:0005886">
    <property type="term" value="C:plasma membrane"/>
    <property type="evidence" value="ECO:0007669"/>
    <property type="project" value="UniProtKB-SubCell"/>
</dbReference>
<dbReference type="GO" id="GO:0005524">
    <property type="term" value="F:ATP binding"/>
    <property type="evidence" value="ECO:0007669"/>
    <property type="project" value="UniProtKB-KW"/>
</dbReference>
<organism evidence="10 13">
    <name type="scientific">Allgaiera indica</name>
    <dbReference type="NCBI Taxonomy" id="765699"/>
    <lineage>
        <taxon>Bacteria</taxon>
        <taxon>Pseudomonadati</taxon>
        <taxon>Pseudomonadota</taxon>
        <taxon>Alphaproteobacteria</taxon>
        <taxon>Rhodobacterales</taxon>
        <taxon>Paracoccaceae</taxon>
        <taxon>Allgaiera</taxon>
    </lineage>
</organism>
<reference evidence="11 12" key="2">
    <citation type="submission" date="2016-10" db="EMBL/GenBank/DDBJ databases">
        <authorList>
            <person name="Varghese N."/>
            <person name="Submissions S."/>
        </authorList>
    </citation>
    <scope>NUCLEOTIDE SEQUENCE [LARGE SCALE GENOMIC DNA]</scope>
    <source>
        <strain evidence="11 12">DSM 24802</strain>
    </source>
</reference>
<dbReference type="GO" id="GO:0034775">
    <property type="term" value="P:glutathione transmembrane transport"/>
    <property type="evidence" value="ECO:0007669"/>
    <property type="project" value="InterPro"/>
</dbReference>
<dbReference type="PROSITE" id="PS50893">
    <property type="entry name" value="ABC_TRANSPORTER_2"/>
    <property type="match status" value="1"/>
</dbReference>
<dbReference type="Gene3D" id="1.20.1560.10">
    <property type="entry name" value="ABC transporter type 1, transmembrane domain"/>
    <property type="match status" value="1"/>
</dbReference>
<dbReference type="InterPro" id="IPR017871">
    <property type="entry name" value="ABC_transporter-like_CS"/>
</dbReference>
<feature type="transmembrane region" description="Helical" evidence="7">
    <location>
        <begin position="280"/>
        <end position="300"/>
    </location>
</feature>
<keyword evidence="2 7" id="KW-0812">Transmembrane</keyword>
<reference evidence="10" key="3">
    <citation type="submission" date="2023-06" db="EMBL/GenBank/DDBJ databases">
        <authorList>
            <person name="Sun Q."/>
            <person name="Zhou Y."/>
        </authorList>
    </citation>
    <scope>NUCLEOTIDE SEQUENCE</scope>
    <source>
        <strain evidence="10">CGMCC 1.10859</strain>
    </source>
</reference>
<dbReference type="NCBIfam" id="TIGR02868">
    <property type="entry name" value="CydC"/>
    <property type="match status" value="1"/>
</dbReference>
<accession>A0AAN4USF4</accession>
<evidence type="ECO:0000313" key="12">
    <source>
        <dbReference type="Proteomes" id="UP000199541"/>
    </source>
</evidence>
<dbReference type="InterPro" id="IPR027417">
    <property type="entry name" value="P-loop_NTPase"/>
</dbReference>
<feature type="transmembrane region" description="Helical" evidence="7">
    <location>
        <begin position="56"/>
        <end position="75"/>
    </location>
</feature>
<feature type="transmembrane region" description="Helical" evidence="7">
    <location>
        <begin position="20"/>
        <end position="44"/>
    </location>
</feature>
<dbReference type="InterPro" id="IPR014223">
    <property type="entry name" value="ABC_CydC/D"/>
</dbReference>
<dbReference type="RefSeq" id="WP_092164080.1">
    <property type="nucleotide sequence ID" value="NZ_BNAB01000012.1"/>
</dbReference>
<keyword evidence="6 7" id="KW-0472">Membrane</keyword>
<name>A0AAN4USF4_9RHOB</name>
<evidence type="ECO:0000256" key="4">
    <source>
        <dbReference type="ARBA" id="ARBA00022840"/>
    </source>
</evidence>
<keyword evidence="4 11" id="KW-0067">ATP-binding</keyword>
<dbReference type="PANTHER" id="PTHR43394:SF1">
    <property type="entry name" value="ATP-BINDING CASSETTE SUB-FAMILY B MEMBER 10, MITOCHONDRIAL"/>
    <property type="match status" value="1"/>
</dbReference>
<comment type="subcellular location">
    <subcellularLocation>
        <location evidence="1">Cell membrane</location>
        <topology evidence="1">Multi-pass membrane protein</topology>
    </subcellularLocation>
</comment>
<dbReference type="EMBL" id="FNOB01000012">
    <property type="protein sequence ID" value="SDX23141.1"/>
    <property type="molecule type" value="Genomic_DNA"/>
</dbReference>
<dbReference type="InterPro" id="IPR011527">
    <property type="entry name" value="ABC1_TM_dom"/>
</dbReference>
<evidence type="ECO:0000259" key="8">
    <source>
        <dbReference type="PROSITE" id="PS50893"/>
    </source>
</evidence>
<dbReference type="SUPFAM" id="SSF52540">
    <property type="entry name" value="P-loop containing nucleoside triphosphate hydrolases"/>
    <property type="match status" value="1"/>
</dbReference>
<evidence type="ECO:0000256" key="7">
    <source>
        <dbReference type="SAM" id="Phobius"/>
    </source>
</evidence>
<keyword evidence="3" id="KW-0547">Nucleotide-binding</keyword>
<evidence type="ECO:0000256" key="3">
    <source>
        <dbReference type="ARBA" id="ARBA00022741"/>
    </source>
</evidence>
<evidence type="ECO:0000313" key="11">
    <source>
        <dbReference type="EMBL" id="SDX23141.1"/>
    </source>
</evidence>
<dbReference type="PANTHER" id="PTHR43394">
    <property type="entry name" value="ATP-DEPENDENT PERMEASE MDL1, MITOCHONDRIAL"/>
    <property type="match status" value="1"/>
</dbReference>
<dbReference type="Gene3D" id="3.40.50.300">
    <property type="entry name" value="P-loop containing nucleotide triphosphate hydrolases"/>
    <property type="match status" value="1"/>
</dbReference>
<dbReference type="PROSITE" id="PS00211">
    <property type="entry name" value="ABC_TRANSPORTER_1"/>
    <property type="match status" value="1"/>
</dbReference>
<dbReference type="InterPro" id="IPR036640">
    <property type="entry name" value="ABC1_TM_sf"/>
</dbReference>
<dbReference type="GO" id="GO:0016887">
    <property type="term" value="F:ATP hydrolysis activity"/>
    <property type="evidence" value="ECO:0007669"/>
    <property type="project" value="InterPro"/>
</dbReference>
<proteinExistence type="predicted"/>
<dbReference type="InterPro" id="IPR039421">
    <property type="entry name" value="Type_1_exporter"/>
</dbReference>
<dbReference type="PROSITE" id="PS50929">
    <property type="entry name" value="ABC_TM1F"/>
    <property type="match status" value="1"/>
</dbReference>
<dbReference type="SUPFAM" id="SSF90123">
    <property type="entry name" value="ABC transporter transmembrane region"/>
    <property type="match status" value="1"/>
</dbReference>
<evidence type="ECO:0000256" key="1">
    <source>
        <dbReference type="ARBA" id="ARBA00004651"/>
    </source>
</evidence>
<dbReference type="CDD" id="cd18585">
    <property type="entry name" value="ABC_6TM_CydC"/>
    <property type="match status" value="1"/>
</dbReference>
<evidence type="ECO:0000256" key="2">
    <source>
        <dbReference type="ARBA" id="ARBA00022692"/>
    </source>
</evidence>
<dbReference type="GO" id="GO:0015421">
    <property type="term" value="F:ABC-type oligopeptide transporter activity"/>
    <property type="evidence" value="ECO:0007669"/>
    <property type="project" value="TreeGrafter"/>
</dbReference>
<evidence type="ECO:0000313" key="13">
    <source>
        <dbReference type="Proteomes" id="UP000634647"/>
    </source>
</evidence>
<keyword evidence="5 7" id="KW-1133">Transmembrane helix</keyword>
<gene>
    <name evidence="10" type="primary">cydC</name>
    <name evidence="10" type="ORF">GCM10008024_26040</name>
    <name evidence="11" type="ORF">SAMN05444006_11243</name>
</gene>
<keyword evidence="12" id="KW-1185">Reference proteome</keyword>
<feature type="domain" description="ABC transmembrane type-1" evidence="9">
    <location>
        <begin position="19"/>
        <end position="305"/>
    </location>
</feature>
<dbReference type="Pfam" id="PF00664">
    <property type="entry name" value="ABC_membrane"/>
    <property type="match status" value="1"/>
</dbReference>
<dbReference type="Proteomes" id="UP000199541">
    <property type="component" value="Unassembled WGS sequence"/>
</dbReference>
<feature type="transmembrane region" description="Helical" evidence="7">
    <location>
        <begin position="244"/>
        <end position="268"/>
    </location>
</feature>
<sequence>MKDLRRLWALYRPYRSWIALGIALTTATALSNVALLALSGWFIASMALAGLGTQSFNYFTPAAAIRGLAILRSLARYLERLVTHEATLRLLSELRTWFYERLEPLAPAGLRAHRRGDLLGRIRADIDSLDNFYLRVLVPGASATINLVLLTGFLATFSLPVAAVTAVGLSIAGVALPLLMLRLGRAAGARAVAIRGALRAAVTDGIRGAAELRALGASTRQTARIDGLSDALIAQQRHLARLKALSVVLSGLTAPLAMVAALVLAIPLVGQGRLSPADTAMIALFVLAAFEAVATLPPAFQAMGETLAAARRIYEIADTPAPVADPAVPAPMPRRHDIRAENLCLRYHPQDAPALDHLSFHLRQGEVLALKGATGAGKTSLVNAILRFHGYQSGQLTIGGTEVRALGGAQVRSLCAVVDQHAHLFNATIRDNLRLARPEADDAALRRVLEDAALWDEVSTFPRGLETFVGEAGARLSGGQARRLIIARALLKDAPILLLDEPTENLDAAAEDHVIAALRRLVAGRTVLLISHRPRTLALADRVVTIENGRAIPSPPSAPCPKYATRV</sequence>
<dbReference type="AlphaFoldDB" id="A0AAN4USF4"/>
<feature type="transmembrane region" description="Helical" evidence="7">
    <location>
        <begin position="161"/>
        <end position="181"/>
    </location>
</feature>
<dbReference type="Pfam" id="PF00005">
    <property type="entry name" value="ABC_tran"/>
    <property type="match status" value="1"/>
</dbReference>